<evidence type="ECO:0000313" key="2">
    <source>
        <dbReference type="Proteomes" id="UP001430953"/>
    </source>
</evidence>
<comment type="caution">
    <text evidence="1">The sequence shown here is derived from an EMBL/GenBank/DDBJ whole genome shotgun (WGS) entry which is preliminary data.</text>
</comment>
<proteinExistence type="predicted"/>
<sequence length="161" mass="18907">MKFKNFRRKGVCSVINGHREIFATESFHFVSDPVLSAFFFLPRSTPRKRGISCYSRALLEVNISSPISDSYRIETRTRTLMARPEELRAYFTRPSYISPQKIYAMIYMNTNFRKAFNTSRCRIMQNRFVDTDCTTVGIKRLSHVYGLVCRKTWIFETTAIK</sequence>
<dbReference type="Proteomes" id="UP001430953">
    <property type="component" value="Unassembled WGS sequence"/>
</dbReference>
<dbReference type="AlphaFoldDB" id="A0AAW2FUM1"/>
<name>A0AAW2FUM1_9HYME</name>
<protein>
    <submittedName>
        <fullName evidence="1">Uncharacterized protein</fullName>
    </submittedName>
</protein>
<accession>A0AAW2FUM1</accession>
<organism evidence="1 2">
    <name type="scientific">Cardiocondyla obscurior</name>
    <dbReference type="NCBI Taxonomy" id="286306"/>
    <lineage>
        <taxon>Eukaryota</taxon>
        <taxon>Metazoa</taxon>
        <taxon>Ecdysozoa</taxon>
        <taxon>Arthropoda</taxon>
        <taxon>Hexapoda</taxon>
        <taxon>Insecta</taxon>
        <taxon>Pterygota</taxon>
        <taxon>Neoptera</taxon>
        <taxon>Endopterygota</taxon>
        <taxon>Hymenoptera</taxon>
        <taxon>Apocrita</taxon>
        <taxon>Aculeata</taxon>
        <taxon>Formicoidea</taxon>
        <taxon>Formicidae</taxon>
        <taxon>Myrmicinae</taxon>
        <taxon>Cardiocondyla</taxon>
    </lineage>
</organism>
<dbReference type="EMBL" id="JADYXP020000008">
    <property type="protein sequence ID" value="KAL0118925.1"/>
    <property type="molecule type" value="Genomic_DNA"/>
</dbReference>
<keyword evidence="2" id="KW-1185">Reference proteome</keyword>
<evidence type="ECO:0000313" key="1">
    <source>
        <dbReference type="EMBL" id="KAL0118925.1"/>
    </source>
</evidence>
<gene>
    <name evidence="1" type="ORF">PUN28_009510</name>
</gene>
<reference evidence="1 2" key="1">
    <citation type="submission" date="2023-03" db="EMBL/GenBank/DDBJ databases">
        <title>High recombination rates correlate with genetic variation in Cardiocondyla obscurior ants.</title>
        <authorList>
            <person name="Errbii M."/>
        </authorList>
    </citation>
    <scope>NUCLEOTIDE SEQUENCE [LARGE SCALE GENOMIC DNA]</scope>
    <source>
        <strain evidence="1">Alpha-2009</strain>
        <tissue evidence="1">Whole body</tissue>
    </source>
</reference>